<evidence type="ECO:0000256" key="4">
    <source>
        <dbReference type="PROSITE-ProRule" id="PRU01161"/>
    </source>
</evidence>
<keyword evidence="7" id="KW-1185">Reference proteome</keyword>
<sequence>MPKSSSDQTAISSYTEWLSWAEQHDANSGLSAWRAEENSDLYDYKAIKTRLNRLHTLRESGNARGLLFALHEGIHGNMGGMGKLPLYNKAKTGTKHLIDKYIDEIIMSIQAIDNTPETQISYEEKKAFFNRANQCYGRSALMLSGGGTLGYFHYGVVKALAEQKLLPKIISGSSAGSITAGMLGTHTDAELYKLFSPTHLAEDAEYEVSFLDSIFRFRSNSVSLEYLLALIARLIPDMTFEEAYEKTGRYINISVAPAELHQTSRLLNAITTPNVLIRSAVQASCTVPGVFPPVVLKAKNFNGELQDYLPSRKWVDGSVTDDLPTKRLARLYGVNHYIVSLINPLTRPFLANPDDNEVVSLLFKPMKSFLTESLRSAVKLRTHLAFPLPKSATAAVDVLYSVFEQSYDADIKIIPEKLLIPALRLLSKPSVKEVLTLMEAGEKSTWPKIPRIHSNTRISRLMDTILPKYGL</sequence>
<feature type="short sequence motif" description="GXSXG" evidence="4">
    <location>
        <begin position="172"/>
        <end position="176"/>
    </location>
</feature>
<feature type="active site" description="Proton acceptor" evidence="4">
    <location>
        <position position="316"/>
    </location>
</feature>
<evidence type="ECO:0000259" key="5">
    <source>
        <dbReference type="PROSITE" id="PS51635"/>
    </source>
</evidence>
<dbReference type="CDD" id="cd07206">
    <property type="entry name" value="Pat_TGL3-4-5_SDP1"/>
    <property type="match status" value="1"/>
</dbReference>
<protein>
    <submittedName>
        <fullName evidence="6">DUF3336 domain-containing protein</fullName>
    </submittedName>
</protein>
<name>A0ABX1G9L6_9GAMM</name>
<keyword evidence="1 4" id="KW-0378">Hydrolase</keyword>
<dbReference type="InterPro" id="IPR050301">
    <property type="entry name" value="NTE"/>
</dbReference>
<dbReference type="RefSeq" id="WP_168448408.1">
    <property type="nucleotide sequence ID" value="NZ_JAAWWK010000001.1"/>
</dbReference>
<keyword evidence="2 4" id="KW-0442">Lipid degradation</keyword>
<dbReference type="Gene3D" id="3.40.1090.10">
    <property type="entry name" value="Cytosolic phospholipase A2 catalytic domain"/>
    <property type="match status" value="2"/>
</dbReference>
<reference evidence="6 7" key="1">
    <citation type="submission" date="2020-04" db="EMBL/GenBank/DDBJ databases">
        <authorList>
            <person name="Yoon J."/>
        </authorList>
    </citation>
    <scope>NUCLEOTIDE SEQUENCE [LARGE SCALE GENOMIC DNA]</scope>
    <source>
        <strain evidence="6 7">KMU-166</strain>
    </source>
</reference>
<evidence type="ECO:0000313" key="6">
    <source>
        <dbReference type="EMBL" id="NKI15850.1"/>
    </source>
</evidence>
<dbReference type="EMBL" id="JAAWWK010000001">
    <property type="protein sequence ID" value="NKI15850.1"/>
    <property type="molecule type" value="Genomic_DNA"/>
</dbReference>
<organism evidence="6 7">
    <name type="scientific">Spongiibacter thalassae</name>
    <dbReference type="NCBI Taxonomy" id="2721624"/>
    <lineage>
        <taxon>Bacteria</taxon>
        <taxon>Pseudomonadati</taxon>
        <taxon>Pseudomonadota</taxon>
        <taxon>Gammaproteobacteria</taxon>
        <taxon>Cellvibrionales</taxon>
        <taxon>Spongiibacteraceae</taxon>
        <taxon>Spongiibacter</taxon>
    </lineage>
</organism>
<dbReference type="Pfam" id="PF11815">
    <property type="entry name" value="DUF3336"/>
    <property type="match status" value="1"/>
</dbReference>
<comment type="caution">
    <text evidence="4">Lacks conserved residue(s) required for the propagation of feature annotation.</text>
</comment>
<dbReference type="PANTHER" id="PTHR14226">
    <property type="entry name" value="NEUROPATHY TARGET ESTERASE/SWISS CHEESE D.MELANOGASTER"/>
    <property type="match status" value="1"/>
</dbReference>
<feature type="active site" description="Nucleophile" evidence="4">
    <location>
        <position position="174"/>
    </location>
</feature>
<evidence type="ECO:0000256" key="2">
    <source>
        <dbReference type="ARBA" id="ARBA00022963"/>
    </source>
</evidence>
<dbReference type="InterPro" id="IPR016035">
    <property type="entry name" value="Acyl_Trfase/lysoPLipase"/>
</dbReference>
<proteinExistence type="predicted"/>
<dbReference type="InterPro" id="IPR021771">
    <property type="entry name" value="Triacylglycerol_lipase_N"/>
</dbReference>
<evidence type="ECO:0000256" key="3">
    <source>
        <dbReference type="ARBA" id="ARBA00023098"/>
    </source>
</evidence>
<feature type="short sequence motif" description="GXGXXG" evidence="4">
    <location>
        <begin position="145"/>
        <end position="150"/>
    </location>
</feature>
<dbReference type="PANTHER" id="PTHR14226:SF10">
    <property type="entry name" value="TRIACYLGLYCEROL LIPASE 4-RELATED"/>
    <property type="match status" value="1"/>
</dbReference>
<dbReference type="Proteomes" id="UP000765845">
    <property type="component" value="Unassembled WGS sequence"/>
</dbReference>
<gene>
    <name evidence="6" type="ORF">HCU74_00305</name>
</gene>
<dbReference type="SUPFAM" id="SSF52151">
    <property type="entry name" value="FabD/lysophospholipase-like"/>
    <property type="match status" value="1"/>
</dbReference>
<feature type="domain" description="PNPLA" evidence="5">
    <location>
        <begin position="141"/>
        <end position="329"/>
    </location>
</feature>
<dbReference type="InterPro" id="IPR002641">
    <property type="entry name" value="PNPLA_dom"/>
</dbReference>
<accession>A0ABX1G9L6</accession>
<evidence type="ECO:0000256" key="1">
    <source>
        <dbReference type="ARBA" id="ARBA00022801"/>
    </source>
</evidence>
<evidence type="ECO:0000313" key="7">
    <source>
        <dbReference type="Proteomes" id="UP000765845"/>
    </source>
</evidence>
<dbReference type="PROSITE" id="PS51635">
    <property type="entry name" value="PNPLA"/>
    <property type="match status" value="1"/>
</dbReference>
<comment type="caution">
    <text evidence="6">The sequence shown here is derived from an EMBL/GenBank/DDBJ whole genome shotgun (WGS) entry which is preliminary data.</text>
</comment>
<keyword evidence="3 4" id="KW-0443">Lipid metabolism</keyword>
<dbReference type="Pfam" id="PF01734">
    <property type="entry name" value="Patatin"/>
    <property type="match status" value="1"/>
</dbReference>